<dbReference type="PANTHER" id="PTHR24410:SF41">
    <property type="entry name" value="HL07962P"/>
    <property type="match status" value="1"/>
</dbReference>
<name>A0A9P0AN90_BEMTA</name>
<dbReference type="CDD" id="cd18292">
    <property type="entry name" value="BTB_POZ_BTBD17"/>
    <property type="match status" value="1"/>
</dbReference>
<evidence type="ECO:0000313" key="3">
    <source>
        <dbReference type="EMBL" id="CAH0395494.1"/>
    </source>
</evidence>
<dbReference type="Pfam" id="PF00651">
    <property type="entry name" value="BTB"/>
    <property type="match status" value="1"/>
</dbReference>
<dbReference type="SMART" id="SM00225">
    <property type="entry name" value="BTB"/>
    <property type="match status" value="1"/>
</dbReference>
<reference evidence="3" key="1">
    <citation type="submission" date="2021-12" db="EMBL/GenBank/DDBJ databases">
        <authorList>
            <person name="King R."/>
        </authorList>
    </citation>
    <scope>NUCLEOTIDE SEQUENCE</scope>
</reference>
<dbReference type="CDD" id="cd18493">
    <property type="entry name" value="BACK_BTBD17"/>
    <property type="match status" value="1"/>
</dbReference>
<dbReference type="SMART" id="SM00875">
    <property type="entry name" value="BACK"/>
    <property type="match status" value="1"/>
</dbReference>
<dbReference type="PROSITE" id="PS50097">
    <property type="entry name" value="BTB"/>
    <property type="match status" value="1"/>
</dbReference>
<feature type="region of interest" description="Disordered" evidence="1">
    <location>
        <begin position="16"/>
        <end position="47"/>
    </location>
</feature>
<dbReference type="InterPro" id="IPR011333">
    <property type="entry name" value="SKP1/BTB/POZ_sf"/>
</dbReference>
<protein>
    <recommendedName>
        <fullName evidence="2">BTB domain-containing protein</fullName>
    </recommendedName>
</protein>
<dbReference type="InterPro" id="IPR051481">
    <property type="entry name" value="BTB-POZ/Galectin-3-binding"/>
</dbReference>
<feature type="region of interest" description="Disordered" evidence="1">
    <location>
        <begin position="490"/>
        <end position="519"/>
    </location>
</feature>
<proteinExistence type="predicted"/>
<sequence>MLERIVGRVFRSAARSAQGNGEMDKGEEDEKMVVEESRGAGSSSSDIEFDNSNSVLLKIASLYAEKLMNDVSLLVGGHEYPAHKLILCASSEVFSVMLMNPQWSESRESKVVLKETPSCAAEFGKFLTYLYTGRIRINQSSVMPILGLADKYNVKDLIYLCLDYMCNHIAQAFVHNQLISWFQYTLSLGHYQVALVCENFLKWNLEKVSEISDFGNIHPEIMAKLLQHNDLVVVNEISLYSCVVRWLEIQERILMAELPAEEVEAQLSSFVEQTMINIRFPMMTPRQLAQLLLSPLVKRFKEFFIERMAMGMSFHSGQADRIRKICQEENGNLLFTPRLYTASEWSSVLTVENFTSLPAYQSRTLVFTSQVQTAEHEGDKTCEWVVDFYPKGIWFQKCYLIVWEGTINLPELILKTVRLSITCKDPPCNPDDLRVKIGILISGVQDDVEHIMWTVQKVYRFNDEERLLNFDDLMSYAELNDNLNLLNREAHSSDQDRSKNKESTSGDQDKSKVSPFLVGPNRDTLKIHISVTPLFRHSGTEPI</sequence>
<organism evidence="3 4">
    <name type="scientific">Bemisia tabaci</name>
    <name type="common">Sweetpotato whitefly</name>
    <name type="synonym">Aleurodes tabaci</name>
    <dbReference type="NCBI Taxonomy" id="7038"/>
    <lineage>
        <taxon>Eukaryota</taxon>
        <taxon>Metazoa</taxon>
        <taxon>Ecdysozoa</taxon>
        <taxon>Arthropoda</taxon>
        <taxon>Hexapoda</taxon>
        <taxon>Insecta</taxon>
        <taxon>Pterygota</taxon>
        <taxon>Neoptera</taxon>
        <taxon>Paraneoptera</taxon>
        <taxon>Hemiptera</taxon>
        <taxon>Sternorrhyncha</taxon>
        <taxon>Aleyrodoidea</taxon>
        <taxon>Aleyrodidae</taxon>
        <taxon>Aleyrodinae</taxon>
        <taxon>Bemisia</taxon>
    </lineage>
</organism>
<dbReference type="Gene3D" id="1.25.40.420">
    <property type="match status" value="1"/>
</dbReference>
<dbReference type="Pfam" id="PF07707">
    <property type="entry name" value="BACK"/>
    <property type="match status" value="1"/>
</dbReference>
<dbReference type="Gene3D" id="3.30.710.10">
    <property type="entry name" value="Potassium Channel Kv1.1, Chain A"/>
    <property type="match status" value="1"/>
</dbReference>
<feature type="domain" description="BTB" evidence="2">
    <location>
        <begin position="69"/>
        <end position="139"/>
    </location>
</feature>
<dbReference type="AlphaFoldDB" id="A0A9P0AN90"/>
<dbReference type="InterPro" id="IPR011705">
    <property type="entry name" value="BACK"/>
</dbReference>
<dbReference type="SUPFAM" id="SSF54695">
    <property type="entry name" value="POZ domain"/>
    <property type="match status" value="1"/>
</dbReference>
<dbReference type="InterPro" id="IPR000210">
    <property type="entry name" value="BTB/POZ_dom"/>
</dbReference>
<accession>A0A9P0AN90</accession>
<dbReference type="OrthoDB" id="2359033at2759"/>
<dbReference type="EMBL" id="OU963870">
    <property type="protein sequence ID" value="CAH0395494.1"/>
    <property type="molecule type" value="Genomic_DNA"/>
</dbReference>
<keyword evidence="4" id="KW-1185">Reference proteome</keyword>
<feature type="compositionally biased region" description="Basic and acidic residues" evidence="1">
    <location>
        <begin position="490"/>
        <end position="512"/>
    </location>
</feature>
<dbReference type="Pfam" id="PF23651">
    <property type="entry name" value="TRAF_BTBD17"/>
    <property type="match status" value="1"/>
</dbReference>
<dbReference type="PANTHER" id="PTHR24410">
    <property type="entry name" value="HL07962P-RELATED"/>
    <property type="match status" value="1"/>
</dbReference>
<evidence type="ECO:0000256" key="1">
    <source>
        <dbReference type="SAM" id="MobiDB-lite"/>
    </source>
</evidence>
<gene>
    <name evidence="3" type="ORF">BEMITA_LOCUS13674</name>
</gene>
<evidence type="ECO:0000313" key="4">
    <source>
        <dbReference type="Proteomes" id="UP001152759"/>
    </source>
</evidence>
<dbReference type="Proteomes" id="UP001152759">
    <property type="component" value="Chromosome 9"/>
</dbReference>
<dbReference type="InterPro" id="IPR056184">
    <property type="entry name" value="TRAF_BTBD17"/>
</dbReference>
<evidence type="ECO:0000259" key="2">
    <source>
        <dbReference type="PROSITE" id="PS50097"/>
    </source>
</evidence>
<dbReference type="KEGG" id="btab:109038197"/>